<keyword evidence="2" id="KW-0560">Oxidoreductase</keyword>
<proteinExistence type="predicted"/>
<evidence type="ECO:0000313" key="4">
    <source>
        <dbReference type="EMBL" id="TDY59532.1"/>
    </source>
</evidence>
<reference evidence="4 5" key="1">
    <citation type="submission" date="2019-03" db="EMBL/GenBank/DDBJ databases">
        <title>Genomic Encyclopedia of Type Strains, Phase IV (KMG-IV): sequencing the most valuable type-strain genomes for metagenomic binning, comparative biology and taxonomic classification.</title>
        <authorList>
            <person name="Goeker M."/>
        </authorList>
    </citation>
    <scope>NUCLEOTIDE SEQUENCE [LARGE SCALE GENOMIC DNA]</scope>
    <source>
        <strain evidence="4 5">DSM 25964</strain>
    </source>
</reference>
<keyword evidence="5" id="KW-1185">Reference proteome</keyword>
<dbReference type="InterPro" id="IPR005255">
    <property type="entry name" value="PdxA_fam"/>
</dbReference>
<keyword evidence="3" id="KW-0520">NAD</keyword>
<dbReference type="GO" id="GO:0051287">
    <property type="term" value="F:NAD binding"/>
    <property type="evidence" value="ECO:0007669"/>
    <property type="project" value="InterPro"/>
</dbReference>
<dbReference type="PANTHER" id="PTHR30004:SF3">
    <property type="entry name" value="4-HYDROXYTHREONINE-4-PHOSPHATE DEHYDROGENASE 2-RELATED"/>
    <property type="match status" value="1"/>
</dbReference>
<accession>A0A4R8M5L8</accession>
<dbReference type="Pfam" id="PF04166">
    <property type="entry name" value="PdxA"/>
    <property type="match status" value="1"/>
</dbReference>
<name>A0A4R8M5L8_9BACT</name>
<organism evidence="4 5">
    <name type="scientific">Aminivibrio pyruvatiphilus</name>
    <dbReference type="NCBI Taxonomy" id="1005740"/>
    <lineage>
        <taxon>Bacteria</taxon>
        <taxon>Thermotogati</taxon>
        <taxon>Synergistota</taxon>
        <taxon>Synergistia</taxon>
        <taxon>Synergistales</taxon>
        <taxon>Aminobacteriaceae</taxon>
        <taxon>Aminivibrio</taxon>
    </lineage>
</organism>
<evidence type="ECO:0000256" key="2">
    <source>
        <dbReference type="ARBA" id="ARBA00023002"/>
    </source>
</evidence>
<keyword evidence="1" id="KW-0479">Metal-binding</keyword>
<protein>
    <submittedName>
        <fullName evidence="4">4-hydroxythreonine-4-phosphate dehydrogenase</fullName>
    </submittedName>
</protein>
<evidence type="ECO:0000256" key="1">
    <source>
        <dbReference type="ARBA" id="ARBA00022723"/>
    </source>
</evidence>
<dbReference type="OrthoDB" id="9801783at2"/>
<comment type="caution">
    <text evidence="4">The sequence shown here is derived from an EMBL/GenBank/DDBJ whole genome shotgun (WGS) entry which is preliminary data.</text>
</comment>
<dbReference type="SUPFAM" id="SSF53659">
    <property type="entry name" value="Isocitrate/Isopropylmalate dehydrogenase-like"/>
    <property type="match status" value="1"/>
</dbReference>
<dbReference type="Gene3D" id="3.40.718.10">
    <property type="entry name" value="Isopropylmalate Dehydrogenase"/>
    <property type="match status" value="1"/>
</dbReference>
<dbReference type="EMBL" id="SORI01000012">
    <property type="protein sequence ID" value="TDY59532.1"/>
    <property type="molecule type" value="Genomic_DNA"/>
</dbReference>
<dbReference type="GO" id="GO:0046872">
    <property type="term" value="F:metal ion binding"/>
    <property type="evidence" value="ECO:0007669"/>
    <property type="project" value="UniProtKB-KW"/>
</dbReference>
<dbReference type="PANTHER" id="PTHR30004">
    <property type="entry name" value="4-HYDROXYTHREONINE-4-PHOSPHATE DEHYDROGENASE"/>
    <property type="match status" value="1"/>
</dbReference>
<dbReference type="RefSeq" id="WP_133957926.1">
    <property type="nucleotide sequence ID" value="NZ_SORI01000012.1"/>
</dbReference>
<sequence length="338" mass="35865">METNRRKPVLAVPLGDAAGIGPEIVAKVAACGFLERHARPVIVGDERVLRLGMNIAGAEFPFRRAGSLEEAAAGEGLTLWDTGTLDAATLELGKVSPVNGKEEGDNLAACIEGCKRGLLDGICFAPLNKAALKLGGYNFPSEHEMFAHLYGITEGFGEMNVLEGLWNIRVTSHIPLKDVSRNITVESVLDSIRLGYKTLRRAGCEIPRMAMAALNPHGGDSGTCGREEIDILLPAIGTALDEGIAVEGPFPSDTLFIRAFEGKYDGVVTMYHDQGQIAIKLRGFHHCVTVSAGLPHPITTPAHGTAYDIAGKGICTTSAFEDAYALAARMALGDRAVS</sequence>
<dbReference type="AlphaFoldDB" id="A0A4R8M5L8"/>
<evidence type="ECO:0000256" key="3">
    <source>
        <dbReference type="ARBA" id="ARBA00023027"/>
    </source>
</evidence>
<evidence type="ECO:0000313" key="5">
    <source>
        <dbReference type="Proteomes" id="UP000295066"/>
    </source>
</evidence>
<dbReference type="Proteomes" id="UP000295066">
    <property type="component" value="Unassembled WGS sequence"/>
</dbReference>
<gene>
    <name evidence="4" type="ORF">C8D99_11240</name>
</gene>
<dbReference type="GO" id="GO:0016491">
    <property type="term" value="F:oxidoreductase activity"/>
    <property type="evidence" value="ECO:0007669"/>
    <property type="project" value="UniProtKB-KW"/>
</dbReference>